<feature type="transmembrane region" description="Helical" evidence="4">
    <location>
        <begin position="288"/>
        <end position="307"/>
    </location>
</feature>
<evidence type="ECO:0000313" key="7">
    <source>
        <dbReference type="Proteomes" id="UP000294980"/>
    </source>
</evidence>
<comment type="caution">
    <text evidence="6">The sequence shown here is derived from an EMBL/GenBank/DDBJ whole genome shotgun (WGS) entry which is preliminary data.</text>
</comment>
<dbReference type="SUPFAM" id="SSF103473">
    <property type="entry name" value="MFS general substrate transporter"/>
    <property type="match status" value="1"/>
</dbReference>
<organism evidence="6 7">
    <name type="scientific">Chromatocurvus halotolerans</name>
    <dbReference type="NCBI Taxonomy" id="1132028"/>
    <lineage>
        <taxon>Bacteria</taxon>
        <taxon>Pseudomonadati</taxon>
        <taxon>Pseudomonadota</taxon>
        <taxon>Gammaproteobacteria</taxon>
        <taxon>Cellvibrionales</taxon>
        <taxon>Halieaceae</taxon>
        <taxon>Chromatocurvus</taxon>
    </lineage>
</organism>
<proteinExistence type="predicted"/>
<dbReference type="Pfam" id="PF07690">
    <property type="entry name" value="MFS_1"/>
    <property type="match status" value="2"/>
</dbReference>
<feature type="transmembrane region" description="Helical" evidence="4">
    <location>
        <begin position="48"/>
        <end position="67"/>
    </location>
</feature>
<feature type="transmembrane region" description="Helical" evidence="4">
    <location>
        <begin position="104"/>
        <end position="122"/>
    </location>
</feature>
<keyword evidence="3 4" id="KW-0472">Membrane</keyword>
<keyword evidence="2 4" id="KW-1133">Transmembrane helix</keyword>
<gene>
    <name evidence="6" type="ORF">EV688_103110</name>
</gene>
<accession>A0A4R2L097</accession>
<feature type="transmembrane region" description="Helical" evidence="4">
    <location>
        <begin position="222"/>
        <end position="241"/>
    </location>
</feature>
<dbReference type="GO" id="GO:0022857">
    <property type="term" value="F:transmembrane transporter activity"/>
    <property type="evidence" value="ECO:0007669"/>
    <property type="project" value="InterPro"/>
</dbReference>
<dbReference type="PANTHER" id="PTHR23534:SF1">
    <property type="entry name" value="MAJOR FACILITATOR SUPERFAMILY PROTEIN"/>
    <property type="match status" value="1"/>
</dbReference>
<dbReference type="PANTHER" id="PTHR23534">
    <property type="entry name" value="MFS PERMEASE"/>
    <property type="match status" value="1"/>
</dbReference>
<feature type="transmembrane region" description="Helical" evidence="4">
    <location>
        <begin position="313"/>
        <end position="338"/>
    </location>
</feature>
<dbReference type="RefSeq" id="WP_205686608.1">
    <property type="nucleotide sequence ID" value="NZ_QQSW01000008.1"/>
</dbReference>
<name>A0A4R2L097_9GAMM</name>
<feature type="transmembrane region" description="Helical" evidence="4">
    <location>
        <begin position="7"/>
        <end position="28"/>
    </location>
</feature>
<evidence type="ECO:0000256" key="4">
    <source>
        <dbReference type="SAM" id="Phobius"/>
    </source>
</evidence>
<feature type="domain" description="Major facilitator superfamily (MFS) profile" evidence="5">
    <location>
        <begin position="184"/>
        <end position="409"/>
    </location>
</feature>
<reference evidence="6 7" key="1">
    <citation type="submission" date="2019-03" db="EMBL/GenBank/DDBJ databases">
        <title>Genomic Encyclopedia of Type Strains, Phase IV (KMG-IV): sequencing the most valuable type-strain genomes for metagenomic binning, comparative biology and taxonomic classification.</title>
        <authorList>
            <person name="Goeker M."/>
        </authorList>
    </citation>
    <scope>NUCLEOTIDE SEQUENCE [LARGE SCALE GENOMIC DNA]</scope>
    <source>
        <strain evidence="6 7">DSM 23344</strain>
    </source>
</reference>
<feature type="transmembrane region" description="Helical" evidence="4">
    <location>
        <begin position="261"/>
        <end position="281"/>
    </location>
</feature>
<feature type="transmembrane region" description="Helical" evidence="4">
    <location>
        <begin position="350"/>
        <end position="371"/>
    </location>
</feature>
<dbReference type="Gene3D" id="1.20.1250.20">
    <property type="entry name" value="MFS general substrate transporter like domains"/>
    <property type="match status" value="1"/>
</dbReference>
<evidence type="ECO:0000256" key="1">
    <source>
        <dbReference type="ARBA" id="ARBA00022692"/>
    </source>
</evidence>
<dbReference type="EMBL" id="SLWX01000003">
    <property type="protein sequence ID" value="TCO77096.1"/>
    <property type="molecule type" value="Genomic_DNA"/>
</dbReference>
<dbReference type="InterPro" id="IPR011701">
    <property type="entry name" value="MFS"/>
</dbReference>
<keyword evidence="1 4" id="KW-0812">Transmembrane</keyword>
<feature type="transmembrane region" description="Helical" evidence="4">
    <location>
        <begin position="74"/>
        <end position="98"/>
    </location>
</feature>
<protein>
    <submittedName>
        <fullName evidence="6">Putative MFS family arabinose efflux permease</fullName>
    </submittedName>
</protein>
<evidence type="ECO:0000313" key="6">
    <source>
        <dbReference type="EMBL" id="TCO77096.1"/>
    </source>
</evidence>
<keyword evidence="7" id="KW-1185">Reference proteome</keyword>
<dbReference type="AlphaFoldDB" id="A0A4R2L097"/>
<dbReference type="PROSITE" id="PS50850">
    <property type="entry name" value="MFS"/>
    <property type="match status" value="1"/>
</dbReference>
<dbReference type="InterPro" id="IPR020846">
    <property type="entry name" value="MFS_dom"/>
</dbReference>
<feature type="transmembrane region" description="Helical" evidence="4">
    <location>
        <begin position="377"/>
        <end position="395"/>
    </location>
</feature>
<feature type="transmembrane region" description="Helical" evidence="4">
    <location>
        <begin position="134"/>
        <end position="155"/>
    </location>
</feature>
<sequence length="409" mass="43052">MASRLPATVYLLMSLQALSMCIAPLYFLTGGLVGNDIAPRPGLATLPIAMVIIGTAVSVVGVTRLMARVGRRAVFALGSLLGSASGVVAACALVLGHFGLFCTAGLVAGISIAAAQQYRFAAIETVSPMLAGKAASRVLLAGLVAAYLGPELVVWGGSVPGLEALTPAIDSHRPFVGAFLLLSGINLLAMAIVLTGYRNRHAQAGEETAEARPLATILRQRPIWLAIIASAMGYAMMSFMMTGTPLNMHAVNGHSLLDTKWVIQSHIVAMYAPALFSGWLITRLGHRTVIALGGAAYLVCLAIALSGQHLMHYWWAMVLLGIGWNFMFVGGTALLPLCHRPSERFRVQSANEFAVFGSQAVAALSAGWVVNLHGWDAMVGLSFLSVLAVCLVLWINRRGLPRSEAAVAG</sequence>
<dbReference type="Proteomes" id="UP000294980">
    <property type="component" value="Unassembled WGS sequence"/>
</dbReference>
<feature type="transmembrane region" description="Helical" evidence="4">
    <location>
        <begin position="175"/>
        <end position="197"/>
    </location>
</feature>
<dbReference type="InterPro" id="IPR036259">
    <property type="entry name" value="MFS_trans_sf"/>
</dbReference>
<evidence type="ECO:0000259" key="5">
    <source>
        <dbReference type="PROSITE" id="PS50850"/>
    </source>
</evidence>
<evidence type="ECO:0000256" key="2">
    <source>
        <dbReference type="ARBA" id="ARBA00022989"/>
    </source>
</evidence>
<evidence type="ECO:0000256" key="3">
    <source>
        <dbReference type="ARBA" id="ARBA00023136"/>
    </source>
</evidence>